<dbReference type="RefSeq" id="WP_216826894.1">
    <property type="nucleotide sequence ID" value="NZ_CP032698.1"/>
</dbReference>
<feature type="compositionally biased region" description="Basic residues" evidence="1">
    <location>
        <begin position="1"/>
        <end position="18"/>
    </location>
</feature>
<accession>A0A387HNU3</accession>
<sequence length="257" mass="27052">MGRRRKTEPRPGRQRHGPTRADAQAQADAKVARQSANQAYSDAAAARQAANQAEAEAARARGAAAEADQHASAASSAANLAEKEAAVAQSAATQAEEDATAAGKLAESAQKHTKSAEEASKNANTYTEEADKAAQKAEEYQREQERKERQEAAKEKVKGDGSQDAKGQDIKIVMPNVGSSGLDVIGPNGEYVYVGGGAKAHKPSKFGTALKINKYAADQAGVKAIYYLADNTPQAAIDQAKKVFGEENVHIFTLPSC</sequence>
<feature type="region of interest" description="Disordered" evidence="1">
    <location>
        <begin position="1"/>
        <end position="167"/>
    </location>
</feature>
<evidence type="ECO:0000313" key="2">
    <source>
        <dbReference type="EMBL" id="AYG85234.1"/>
    </source>
</evidence>
<evidence type="ECO:0000256" key="1">
    <source>
        <dbReference type="SAM" id="MobiDB-lite"/>
    </source>
</evidence>
<dbReference type="KEGG" id="shun:DWB77_07451"/>
<dbReference type="EMBL" id="CP032698">
    <property type="protein sequence ID" value="AYG85234.1"/>
    <property type="molecule type" value="Genomic_DNA"/>
</dbReference>
<evidence type="ECO:0000313" key="3">
    <source>
        <dbReference type="Proteomes" id="UP000271554"/>
    </source>
</evidence>
<keyword evidence="3" id="KW-1185">Reference proteome</keyword>
<reference evidence="2 3" key="1">
    <citation type="submission" date="2018-10" db="EMBL/GenBank/DDBJ databases">
        <title>Relationship between Morphology and Antimicrobial Activity in Streptomyces.</title>
        <authorList>
            <person name="Kang H.J."/>
            <person name="Kim S.B."/>
        </authorList>
    </citation>
    <scope>NUCLEOTIDE SEQUENCE [LARGE SCALE GENOMIC DNA]</scope>
    <source>
        <strain evidence="2 3">BH38</strain>
    </source>
</reference>
<dbReference type="Proteomes" id="UP000271554">
    <property type="component" value="Chromosome"/>
</dbReference>
<dbReference type="AlphaFoldDB" id="A0A387HNU3"/>
<feature type="compositionally biased region" description="Low complexity" evidence="1">
    <location>
        <begin position="21"/>
        <end position="94"/>
    </location>
</feature>
<protein>
    <submittedName>
        <fullName evidence="2">Chromosome partition protein Smc</fullName>
    </submittedName>
</protein>
<proteinExistence type="predicted"/>
<name>A0A387HNU3_9ACTN</name>
<feature type="compositionally biased region" description="Basic and acidic residues" evidence="1">
    <location>
        <begin position="129"/>
        <end position="167"/>
    </location>
</feature>
<gene>
    <name evidence="2" type="primary">smc_7</name>
    <name evidence="2" type="ORF">DWB77_07451</name>
</gene>
<organism evidence="2 3">
    <name type="scientific">Streptomyces hundungensis</name>
    <dbReference type="NCBI Taxonomy" id="1077946"/>
    <lineage>
        <taxon>Bacteria</taxon>
        <taxon>Bacillati</taxon>
        <taxon>Actinomycetota</taxon>
        <taxon>Actinomycetes</taxon>
        <taxon>Kitasatosporales</taxon>
        <taxon>Streptomycetaceae</taxon>
        <taxon>Streptomyces</taxon>
    </lineage>
</organism>